<evidence type="ECO:0000313" key="6">
    <source>
        <dbReference type="Proteomes" id="UP000752012"/>
    </source>
</evidence>
<evidence type="ECO:0000256" key="2">
    <source>
        <dbReference type="ARBA" id="ARBA00023125"/>
    </source>
</evidence>
<gene>
    <name evidence="5" type="ORF">HCN83_16110</name>
</gene>
<organism evidence="5 6">
    <name type="scientific">Alkalicoccus luteus</name>
    <dbReference type="NCBI Taxonomy" id="1237094"/>
    <lineage>
        <taxon>Bacteria</taxon>
        <taxon>Bacillati</taxon>
        <taxon>Bacillota</taxon>
        <taxon>Bacilli</taxon>
        <taxon>Bacillales</taxon>
        <taxon>Bacillaceae</taxon>
        <taxon>Alkalicoccus</taxon>
    </lineage>
</organism>
<keyword evidence="2 3" id="KW-0238">DNA-binding</keyword>
<dbReference type="EMBL" id="JAATHJ010000038">
    <property type="protein sequence ID" value="NJP39095.1"/>
    <property type="molecule type" value="Genomic_DNA"/>
</dbReference>
<dbReference type="AlphaFoldDB" id="A0A969PRH9"/>
<sequence length="268" mass="30241">MSRKQRLMKAALDLFQSSGIRNASIAKITEAAGMSKGSFYQHFDSKEALVLAVLDLYYETLFASPEEKENGRALLQARLKWEIDHALAHRTFIFELMSTYPPGGDHGITEAFQAHHAQVLTWRQSALLAAFGSSIESQLEDLSMLTDGILHSYLQQMLWHNRAYSPHDISEFIVSAAEALAGLDRPSLSTEKVTMEELHESCGRALTLCREKRTRELLNEILGQFQDGDPVWIVVDTLLEKAASLEKHSGIRELELQWVRWKGVQADD</sequence>
<dbReference type="PROSITE" id="PS50977">
    <property type="entry name" value="HTH_TETR_2"/>
    <property type="match status" value="1"/>
</dbReference>
<protein>
    <submittedName>
        <fullName evidence="5">TetR/AcrR family transcriptional regulator</fullName>
    </submittedName>
</protein>
<evidence type="ECO:0000313" key="5">
    <source>
        <dbReference type="EMBL" id="NJP39095.1"/>
    </source>
</evidence>
<dbReference type="GO" id="GO:0003677">
    <property type="term" value="F:DNA binding"/>
    <property type="evidence" value="ECO:0007669"/>
    <property type="project" value="UniProtKB-UniRule"/>
</dbReference>
<dbReference type="RefSeq" id="WP_168009194.1">
    <property type="nucleotide sequence ID" value="NZ_JAATHJ010000038.1"/>
</dbReference>
<feature type="DNA-binding region" description="H-T-H motif" evidence="3">
    <location>
        <begin position="24"/>
        <end position="43"/>
    </location>
</feature>
<evidence type="ECO:0000256" key="1">
    <source>
        <dbReference type="ARBA" id="ARBA00022491"/>
    </source>
</evidence>
<comment type="caution">
    <text evidence="5">The sequence shown here is derived from an EMBL/GenBank/DDBJ whole genome shotgun (WGS) entry which is preliminary data.</text>
</comment>
<dbReference type="SUPFAM" id="SSF46689">
    <property type="entry name" value="Homeodomain-like"/>
    <property type="match status" value="1"/>
</dbReference>
<evidence type="ECO:0000259" key="4">
    <source>
        <dbReference type="PROSITE" id="PS50977"/>
    </source>
</evidence>
<reference evidence="5 6" key="1">
    <citation type="submission" date="2020-03" db="EMBL/GenBank/DDBJ databases">
        <title>Assessment of the enzymatic potential of alkaline-tolerant lipase obtained from Bacillus luteus H11 (technogenic soil) for the bioremediation of saline soils contaminated with petroleum substances.</title>
        <authorList>
            <person name="Kalwasinska A."/>
        </authorList>
    </citation>
    <scope>NUCLEOTIDE SEQUENCE [LARGE SCALE GENOMIC DNA]</scope>
    <source>
        <strain evidence="5 6">H11</strain>
    </source>
</reference>
<dbReference type="PRINTS" id="PR00455">
    <property type="entry name" value="HTHTETR"/>
</dbReference>
<name>A0A969PRH9_9BACI</name>
<proteinExistence type="predicted"/>
<dbReference type="Pfam" id="PF00440">
    <property type="entry name" value="TetR_N"/>
    <property type="match status" value="1"/>
</dbReference>
<keyword evidence="6" id="KW-1185">Reference proteome</keyword>
<dbReference type="InterPro" id="IPR009057">
    <property type="entry name" value="Homeodomain-like_sf"/>
</dbReference>
<dbReference type="PANTHER" id="PTHR43479">
    <property type="entry name" value="ACREF/ENVCD OPERON REPRESSOR-RELATED"/>
    <property type="match status" value="1"/>
</dbReference>
<feature type="domain" description="HTH tetR-type" evidence="4">
    <location>
        <begin position="1"/>
        <end position="61"/>
    </location>
</feature>
<evidence type="ECO:0000256" key="3">
    <source>
        <dbReference type="PROSITE-ProRule" id="PRU00335"/>
    </source>
</evidence>
<dbReference type="Proteomes" id="UP000752012">
    <property type="component" value="Unassembled WGS sequence"/>
</dbReference>
<accession>A0A969PRH9</accession>
<dbReference type="InterPro" id="IPR050624">
    <property type="entry name" value="HTH-type_Tx_Regulator"/>
</dbReference>
<dbReference type="InterPro" id="IPR001647">
    <property type="entry name" value="HTH_TetR"/>
</dbReference>
<dbReference type="Gene3D" id="1.10.357.10">
    <property type="entry name" value="Tetracycline Repressor, domain 2"/>
    <property type="match status" value="1"/>
</dbReference>
<keyword evidence="1" id="KW-0678">Repressor</keyword>
<dbReference type="PANTHER" id="PTHR43479:SF22">
    <property type="entry name" value="TRANSCRIPTIONAL REGULATOR, TETR FAMILY"/>
    <property type="match status" value="1"/>
</dbReference>